<accession>A0A2S2DSB3</accession>
<feature type="transmembrane region" description="Helical" evidence="2">
    <location>
        <begin position="39"/>
        <end position="56"/>
    </location>
</feature>
<protein>
    <submittedName>
        <fullName evidence="3">Uncharacterized protein</fullName>
    </submittedName>
</protein>
<organism evidence="3 4">
    <name type="scientific">Aquirufa nivalisilvae</name>
    <dbReference type="NCBI Taxonomy" id="2516557"/>
    <lineage>
        <taxon>Bacteria</taxon>
        <taxon>Pseudomonadati</taxon>
        <taxon>Bacteroidota</taxon>
        <taxon>Cytophagia</taxon>
        <taxon>Cytophagales</taxon>
        <taxon>Flectobacillaceae</taxon>
        <taxon>Aquirufa</taxon>
    </lineage>
</organism>
<dbReference type="AlphaFoldDB" id="A0A2S2DSB3"/>
<evidence type="ECO:0000313" key="4">
    <source>
        <dbReference type="Proteomes" id="UP000245468"/>
    </source>
</evidence>
<evidence type="ECO:0000256" key="2">
    <source>
        <dbReference type="SAM" id="Phobius"/>
    </source>
</evidence>
<evidence type="ECO:0000313" key="3">
    <source>
        <dbReference type="EMBL" id="AWL08281.1"/>
    </source>
</evidence>
<dbReference type="EMBL" id="CP029346">
    <property type="protein sequence ID" value="AWL08281.1"/>
    <property type="molecule type" value="Genomic_DNA"/>
</dbReference>
<gene>
    <name evidence="3" type="ORF">HME7025_00408</name>
</gene>
<feature type="region of interest" description="Disordered" evidence="1">
    <location>
        <begin position="68"/>
        <end position="90"/>
    </location>
</feature>
<feature type="compositionally biased region" description="Basic residues" evidence="1">
    <location>
        <begin position="81"/>
        <end position="90"/>
    </location>
</feature>
<keyword evidence="2" id="KW-0472">Membrane</keyword>
<dbReference type="RefSeq" id="WP_109322044.1">
    <property type="nucleotide sequence ID" value="NZ_CP029346.1"/>
</dbReference>
<evidence type="ECO:0000256" key="1">
    <source>
        <dbReference type="SAM" id="MobiDB-lite"/>
    </source>
</evidence>
<name>A0A2S2DSB3_9BACT</name>
<proteinExistence type="predicted"/>
<dbReference type="KEGG" id="psez:HME7025_00408"/>
<keyword evidence="4" id="KW-1185">Reference proteome</keyword>
<feature type="compositionally biased region" description="Basic and acidic residues" evidence="1">
    <location>
        <begin position="68"/>
        <end position="80"/>
    </location>
</feature>
<feature type="transmembrane region" description="Helical" evidence="2">
    <location>
        <begin position="7"/>
        <end position="27"/>
    </location>
</feature>
<dbReference type="Proteomes" id="UP000245468">
    <property type="component" value="Chromosome"/>
</dbReference>
<sequence length="90" mass="10650">MTRKEIIILSAGIGFLIIWIIDLNAPTPVEIQGNFWLEIYFHYVWLMFGLGSLLYFQYSKNLRIKEEEKKAGEPKQDIRSRAMKSNKRKN</sequence>
<reference evidence="4" key="1">
    <citation type="submission" date="2018-05" db="EMBL/GenBank/DDBJ databases">
        <title>Pseudarcicella sp. HME7025 Genome sequencing and assembly.</title>
        <authorList>
            <person name="Kim H."/>
            <person name="Kang H."/>
            <person name="Joh K."/>
        </authorList>
    </citation>
    <scope>NUCLEOTIDE SEQUENCE [LARGE SCALE GENOMIC DNA]</scope>
    <source>
        <strain evidence="4">HME7025</strain>
    </source>
</reference>
<dbReference type="OrthoDB" id="965698at2"/>
<keyword evidence="2" id="KW-1133">Transmembrane helix</keyword>
<keyword evidence="2" id="KW-0812">Transmembrane</keyword>